<dbReference type="InterPro" id="IPR050563">
    <property type="entry name" value="4-hydroxybenzoyl-CoA_TE"/>
</dbReference>
<gene>
    <name evidence="3" type="ORF">C0190_02425</name>
</gene>
<dbReference type="AlphaFoldDB" id="A0A2N7PPH6"/>
<protein>
    <submittedName>
        <fullName evidence="3">Thioesterase</fullName>
    </submittedName>
</protein>
<dbReference type="Proteomes" id="UP000235460">
    <property type="component" value="Unassembled WGS sequence"/>
</dbReference>
<comment type="similarity">
    <text evidence="1">Belongs to the 4-hydroxybenzoyl-CoA thioesterase family.</text>
</comment>
<dbReference type="PIRSF" id="PIRSF003230">
    <property type="entry name" value="YbgC"/>
    <property type="match status" value="1"/>
</dbReference>
<evidence type="ECO:0000313" key="3">
    <source>
        <dbReference type="EMBL" id="PMP67857.1"/>
    </source>
</evidence>
<dbReference type="Gene3D" id="3.10.129.10">
    <property type="entry name" value="Hotdog Thioesterase"/>
    <property type="match status" value="1"/>
</dbReference>
<dbReference type="EMBL" id="PNIK01000037">
    <property type="protein sequence ID" value="PMP67857.1"/>
    <property type="molecule type" value="Genomic_DNA"/>
</dbReference>
<dbReference type="Pfam" id="PF13279">
    <property type="entry name" value="4HBT_2"/>
    <property type="match status" value="1"/>
</dbReference>
<dbReference type="SUPFAM" id="SSF54637">
    <property type="entry name" value="Thioesterase/thiol ester dehydrase-isomerase"/>
    <property type="match status" value="1"/>
</dbReference>
<dbReference type="NCBIfam" id="TIGR00051">
    <property type="entry name" value="YbgC/FadM family acyl-CoA thioesterase"/>
    <property type="match status" value="1"/>
</dbReference>
<proteinExistence type="inferred from homology"/>
<reference evidence="3 4" key="1">
    <citation type="submission" date="2018-01" db="EMBL/GenBank/DDBJ databases">
        <title>Metagenomic assembled genomes from two thermal pools in the Uzon Caldera, Kamchatka, Russia.</title>
        <authorList>
            <person name="Wilkins L."/>
            <person name="Ettinger C."/>
        </authorList>
    </citation>
    <scope>NUCLEOTIDE SEQUENCE [LARGE SCALE GENOMIC DNA]</scope>
    <source>
        <strain evidence="3">ZAV-08</strain>
    </source>
</reference>
<dbReference type="PANTHER" id="PTHR31793:SF27">
    <property type="entry name" value="NOVEL THIOESTERASE SUPERFAMILY DOMAIN AND SAPOSIN A-TYPE DOMAIN CONTAINING PROTEIN (0610012H03RIK)"/>
    <property type="match status" value="1"/>
</dbReference>
<evidence type="ECO:0000256" key="2">
    <source>
        <dbReference type="ARBA" id="ARBA00022801"/>
    </source>
</evidence>
<accession>A0A2N7PPH6</accession>
<evidence type="ECO:0000256" key="1">
    <source>
        <dbReference type="ARBA" id="ARBA00005953"/>
    </source>
</evidence>
<dbReference type="InterPro" id="IPR029069">
    <property type="entry name" value="HotDog_dom_sf"/>
</dbReference>
<name>A0A2N7PPH6_9BACT</name>
<evidence type="ECO:0000313" key="4">
    <source>
        <dbReference type="Proteomes" id="UP000235460"/>
    </source>
</evidence>
<comment type="caution">
    <text evidence="3">The sequence shown here is derived from an EMBL/GenBank/DDBJ whole genome shotgun (WGS) entry which is preliminary data.</text>
</comment>
<sequence length="134" mass="15735">MINEVNYRVLYGDTDCGKVMYYGNYLRLFEIGRTELIRSAGISYREIEEKKGIILPVVEVFAKYKASAKYDEILTIKTLLKELKPYKIVFEYKIFKDHQLLTEGYTVHVPINKEGKIVRFPEDLYQLLASLLKK</sequence>
<dbReference type="CDD" id="cd00586">
    <property type="entry name" value="4HBT"/>
    <property type="match status" value="1"/>
</dbReference>
<keyword evidence="2" id="KW-0378">Hydrolase</keyword>
<dbReference type="GO" id="GO:0047617">
    <property type="term" value="F:fatty acyl-CoA hydrolase activity"/>
    <property type="evidence" value="ECO:0007669"/>
    <property type="project" value="TreeGrafter"/>
</dbReference>
<dbReference type="PANTHER" id="PTHR31793">
    <property type="entry name" value="4-HYDROXYBENZOYL-COA THIOESTERASE FAMILY MEMBER"/>
    <property type="match status" value="1"/>
</dbReference>
<dbReference type="InterPro" id="IPR006684">
    <property type="entry name" value="YbgC/YbaW"/>
</dbReference>
<organism evidence="3 4">
    <name type="scientific">Thermodesulfobacterium geofontis</name>
    <dbReference type="NCBI Taxonomy" id="1295609"/>
    <lineage>
        <taxon>Bacteria</taxon>
        <taxon>Pseudomonadati</taxon>
        <taxon>Thermodesulfobacteriota</taxon>
        <taxon>Thermodesulfobacteria</taxon>
        <taxon>Thermodesulfobacteriales</taxon>
        <taxon>Thermodesulfobacteriaceae</taxon>
        <taxon>Thermodesulfobacterium</taxon>
    </lineage>
</organism>